<reference evidence="2 3" key="1">
    <citation type="journal article" date="2019" name="Sci. Rep.">
        <title>A high-quality genome of Eragrostis curvula grass provides insights into Poaceae evolution and supports new strategies to enhance forage quality.</title>
        <authorList>
            <person name="Carballo J."/>
            <person name="Santos B.A.C.M."/>
            <person name="Zappacosta D."/>
            <person name="Garbus I."/>
            <person name="Selva J.P."/>
            <person name="Gallo C.A."/>
            <person name="Diaz A."/>
            <person name="Albertini E."/>
            <person name="Caccamo M."/>
            <person name="Echenique V."/>
        </authorList>
    </citation>
    <scope>NUCLEOTIDE SEQUENCE [LARGE SCALE GENOMIC DNA]</scope>
    <source>
        <strain evidence="3">cv. Victoria</strain>
        <tissue evidence="2">Leaf</tissue>
    </source>
</reference>
<name>A0A5J9TBM6_9POAL</name>
<feature type="compositionally biased region" description="Polar residues" evidence="1">
    <location>
        <begin position="403"/>
        <end position="419"/>
    </location>
</feature>
<comment type="caution">
    <text evidence="2">The sequence shown here is derived from an EMBL/GenBank/DDBJ whole genome shotgun (WGS) entry which is preliminary data.</text>
</comment>
<feature type="compositionally biased region" description="Basic and acidic residues" evidence="1">
    <location>
        <begin position="266"/>
        <end position="294"/>
    </location>
</feature>
<dbReference type="AlphaFoldDB" id="A0A5J9TBM6"/>
<dbReference type="Gramene" id="TVU08793">
    <property type="protein sequence ID" value="TVU08793"/>
    <property type="gene ID" value="EJB05_42206"/>
</dbReference>
<protein>
    <recommendedName>
        <fullName evidence="4">BAR domain-containing protein</fullName>
    </recommendedName>
</protein>
<dbReference type="InterPro" id="IPR027267">
    <property type="entry name" value="AH/BAR_dom_sf"/>
</dbReference>
<dbReference type="OrthoDB" id="1925034at2759"/>
<organism evidence="2 3">
    <name type="scientific">Eragrostis curvula</name>
    <name type="common">weeping love grass</name>
    <dbReference type="NCBI Taxonomy" id="38414"/>
    <lineage>
        <taxon>Eukaryota</taxon>
        <taxon>Viridiplantae</taxon>
        <taxon>Streptophyta</taxon>
        <taxon>Embryophyta</taxon>
        <taxon>Tracheophyta</taxon>
        <taxon>Spermatophyta</taxon>
        <taxon>Magnoliopsida</taxon>
        <taxon>Liliopsida</taxon>
        <taxon>Poales</taxon>
        <taxon>Poaceae</taxon>
        <taxon>PACMAD clade</taxon>
        <taxon>Chloridoideae</taxon>
        <taxon>Eragrostideae</taxon>
        <taxon>Eragrostidinae</taxon>
        <taxon>Eragrostis</taxon>
    </lineage>
</organism>
<keyword evidence="3" id="KW-1185">Reference proteome</keyword>
<sequence>MKSSLRKLRGFALQRHEQRVDRDRGRGHSTAAVAAAEELLAAAQDMADMRSCYDNLLSVAAAIANSAYEFSEALQEMGTCLLKRVTPNKDGINDKVLLLLGKSQFELRKLVDSYRVHVLNTITTPSQSLLNELQTVEEMKRQCDEKRELFEFLLNAQKEKGRSKNTKGDTGVSEQLKQAQEDYQEEATLFLFRLKSLKQGQFRSLFTQAARHHAAQLNLFRKGVKSLEAVEPHVRIAAELQHIDHQFSALEEEDYYVEDENDDDYNDSHDGELSFDYGENKETGEAGDASRGHTEDFFNRSKEEYSSVPHDRQRAVSQSAPLFPEKKLGTEERIKDLRRSATRKLNTYVLPTPSDVRATPQMVSGNPNSGSLLERKVAFHSSPIHQSADMGDLRDNKLPSPARLSTTQSVLKESNTNTAETRKVVPLSDLALPGYYDSKTPDNKKVKRGSFSGPIASRPRSTENIDVSVPPRHSSSHHPSIHVRVSPNTSPPPISSPKIKELHELPRPPVNTSKNTTFSSLVAHSAPLVPNSAPLASKVQDNFRARQTPPNAPQTASPLPTPPPGSIARSFSIPSRALRTSGISDSKETEDHHDKGAARMSLSSLPSAQTCFEDRQPLSAAADPVSKT</sequence>
<accession>A0A5J9TBM6</accession>
<gene>
    <name evidence="2" type="ORF">EJB05_42206</name>
</gene>
<dbReference type="PANTHER" id="PTHR34119:SF8">
    <property type="entry name" value="OS09G0509300 PROTEIN"/>
    <property type="match status" value="1"/>
</dbReference>
<proteinExistence type="predicted"/>
<feature type="region of interest" description="Disordered" evidence="1">
    <location>
        <begin position="531"/>
        <end position="628"/>
    </location>
</feature>
<feature type="compositionally biased region" description="Basic and acidic residues" evidence="1">
    <location>
        <begin position="585"/>
        <end position="597"/>
    </location>
</feature>
<dbReference type="EMBL" id="RWGY01000039">
    <property type="protein sequence ID" value="TVU08793.1"/>
    <property type="molecule type" value="Genomic_DNA"/>
</dbReference>
<dbReference type="InterPro" id="IPR037488">
    <property type="entry name" value="At2g33490-like"/>
</dbReference>
<feature type="compositionally biased region" description="Polar residues" evidence="1">
    <location>
        <begin position="601"/>
        <end position="610"/>
    </location>
</feature>
<evidence type="ECO:0008006" key="4">
    <source>
        <dbReference type="Google" id="ProtNLM"/>
    </source>
</evidence>
<evidence type="ECO:0000313" key="3">
    <source>
        <dbReference type="Proteomes" id="UP000324897"/>
    </source>
</evidence>
<dbReference type="CDD" id="cd07307">
    <property type="entry name" value="BAR"/>
    <property type="match status" value="1"/>
</dbReference>
<feature type="region of interest" description="Disordered" evidence="1">
    <location>
        <begin position="384"/>
        <end position="513"/>
    </location>
</feature>
<evidence type="ECO:0000256" key="1">
    <source>
        <dbReference type="SAM" id="MobiDB-lite"/>
    </source>
</evidence>
<dbReference type="PANTHER" id="PTHR34119">
    <property type="entry name" value="HYDROXYPROLINE-RICH GLYCOPROTEIN-LIKE"/>
    <property type="match status" value="1"/>
</dbReference>
<dbReference type="Proteomes" id="UP000324897">
    <property type="component" value="Chromosome 3"/>
</dbReference>
<evidence type="ECO:0000313" key="2">
    <source>
        <dbReference type="EMBL" id="TVU08793.1"/>
    </source>
</evidence>
<dbReference type="Gene3D" id="1.20.1270.60">
    <property type="entry name" value="Arfaptin homology (AH) domain/BAR domain"/>
    <property type="match status" value="1"/>
</dbReference>
<dbReference type="SUPFAM" id="SSF103657">
    <property type="entry name" value="BAR/IMD domain-like"/>
    <property type="match status" value="1"/>
</dbReference>
<feature type="region of interest" description="Disordered" evidence="1">
    <location>
        <begin position="260"/>
        <end position="294"/>
    </location>
</feature>